<accession>A0AAN9XP88</accession>
<proteinExistence type="predicted"/>
<protein>
    <submittedName>
        <fullName evidence="1">Uncharacterized protein</fullName>
    </submittedName>
</protein>
<name>A0AAN9XP88_PSOTE</name>
<evidence type="ECO:0000313" key="1">
    <source>
        <dbReference type="EMBL" id="KAK7401096.1"/>
    </source>
</evidence>
<evidence type="ECO:0000313" key="2">
    <source>
        <dbReference type="Proteomes" id="UP001386955"/>
    </source>
</evidence>
<reference evidence="1 2" key="1">
    <citation type="submission" date="2024-01" db="EMBL/GenBank/DDBJ databases">
        <title>The genomes of 5 underutilized Papilionoideae crops provide insights into root nodulation and disease resistanc.</title>
        <authorList>
            <person name="Jiang F."/>
        </authorList>
    </citation>
    <scope>NUCLEOTIDE SEQUENCE [LARGE SCALE GENOMIC DNA]</scope>
    <source>
        <strain evidence="1">DUOXIRENSHENG_FW03</strain>
        <tissue evidence="1">Leaves</tissue>
    </source>
</reference>
<comment type="caution">
    <text evidence="1">The sequence shown here is derived from an EMBL/GenBank/DDBJ whole genome shotgun (WGS) entry which is preliminary data.</text>
</comment>
<dbReference type="Proteomes" id="UP001386955">
    <property type="component" value="Unassembled WGS sequence"/>
</dbReference>
<keyword evidence="2" id="KW-1185">Reference proteome</keyword>
<sequence length="135" mass="15127">MMSRISLHLISHFDNYRRTDTRLVANSSRIENNLAEPLRWKVGSGYGNSQGVTSNVNKNFEDNERELYNGSMHILGKRKNVTLLVIGSFENDLAKLMGHAHSKTVGEAERVLVCVCDGQKARMCFVMGIRPSCAL</sequence>
<dbReference type="EMBL" id="JAYMYS010000003">
    <property type="protein sequence ID" value="KAK7401096.1"/>
    <property type="molecule type" value="Genomic_DNA"/>
</dbReference>
<dbReference type="AlphaFoldDB" id="A0AAN9XP88"/>
<organism evidence="1 2">
    <name type="scientific">Psophocarpus tetragonolobus</name>
    <name type="common">Winged bean</name>
    <name type="synonym">Dolichos tetragonolobus</name>
    <dbReference type="NCBI Taxonomy" id="3891"/>
    <lineage>
        <taxon>Eukaryota</taxon>
        <taxon>Viridiplantae</taxon>
        <taxon>Streptophyta</taxon>
        <taxon>Embryophyta</taxon>
        <taxon>Tracheophyta</taxon>
        <taxon>Spermatophyta</taxon>
        <taxon>Magnoliopsida</taxon>
        <taxon>eudicotyledons</taxon>
        <taxon>Gunneridae</taxon>
        <taxon>Pentapetalae</taxon>
        <taxon>rosids</taxon>
        <taxon>fabids</taxon>
        <taxon>Fabales</taxon>
        <taxon>Fabaceae</taxon>
        <taxon>Papilionoideae</taxon>
        <taxon>50 kb inversion clade</taxon>
        <taxon>NPAAA clade</taxon>
        <taxon>indigoferoid/millettioid clade</taxon>
        <taxon>Phaseoleae</taxon>
        <taxon>Psophocarpus</taxon>
    </lineage>
</organism>
<gene>
    <name evidence="1" type="ORF">VNO78_12410</name>
</gene>